<dbReference type="InterPro" id="IPR010971">
    <property type="entry name" value="UbiH/COQ6"/>
</dbReference>
<dbReference type="SUPFAM" id="SSF51905">
    <property type="entry name" value="FAD/NAD(P)-binding domain"/>
    <property type="match status" value="1"/>
</dbReference>
<dbReference type="PROSITE" id="PS01304">
    <property type="entry name" value="UBIH"/>
    <property type="match status" value="1"/>
</dbReference>
<keyword evidence="7" id="KW-0503">Monooxygenase</keyword>
<reference evidence="9 10" key="1">
    <citation type="submission" date="2017-01" db="EMBL/GenBank/DDBJ databases">
        <title>Phylogeographic, genomic and meropenem susceptibility analysis of Burkholderia ubonensis.</title>
        <authorList>
            <person name="Price E.P."/>
            <person name="Sarovich D.S."/>
            <person name="Webb J.R."/>
            <person name="Hall C.M."/>
            <person name="Sahl J.W."/>
            <person name="Kaestli M."/>
            <person name="Mayo M."/>
            <person name="Harrington G."/>
            <person name="Baker A.L."/>
            <person name="Sidak-Loftis L.C."/>
            <person name="Lummis M."/>
            <person name="Schupp J.M."/>
            <person name="Gillece J.D."/>
            <person name="Tuanyok A."/>
            <person name="Warner J."/>
            <person name="Busch J.D."/>
            <person name="Keim P."/>
            <person name="Currie B.J."/>
            <person name="Wagner D.M."/>
        </authorList>
    </citation>
    <scope>NUCLEOTIDE SEQUENCE [LARGE SCALE GENOMIC DNA]</scope>
    <source>
        <strain evidence="9 10">A21</strain>
    </source>
</reference>
<dbReference type="InterPro" id="IPR051205">
    <property type="entry name" value="UbiH/COQ6_monooxygenase"/>
</dbReference>
<dbReference type="InterPro" id="IPR002938">
    <property type="entry name" value="FAD-bd"/>
</dbReference>
<dbReference type="Proteomes" id="UP000187194">
    <property type="component" value="Unassembled WGS sequence"/>
</dbReference>
<evidence type="ECO:0000256" key="7">
    <source>
        <dbReference type="ARBA" id="ARBA00023033"/>
    </source>
</evidence>
<dbReference type="GO" id="GO:0006744">
    <property type="term" value="P:ubiquinone biosynthetic process"/>
    <property type="evidence" value="ECO:0007669"/>
    <property type="project" value="UniProtKB-UniPathway"/>
</dbReference>
<feature type="domain" description="FAD-binding" evidence="8">
    <location>
        <begin position="11"/>
        <end position="347"/>
    </location>
</feature>
<dbReference type="PANTHER" id="PTHR43876">
    <property type="entry name" value="UBIQUINONE BIOSYNTHESIS MONOOXYGENASE COQ6, MITOCHONDRIAL"/>
    <property type="match status" value="1"/>
</dbReference>
<dbReference type="NCBIfam" id="TIGR01988">
    <property type="entry name" value="Ubi-OHases"/>
    <property type="match status" value="1"/>
</dbReference>
<dbReference type="EMBL" id="MTJZ01000019">
    <property type="protein sequence ID" value="OMG72203.1"/>
    <property type="molecule type" value="Genomic_DNA"/>
</dbReference>
<dbReference type="InterPro" id="IPR036188">
    <property type="entry name" value="FAD/NAD-bd_sf"/>
</dbReference>
<evidence type="ECO:0000313" key="9">
    <source>
        <dbReference type="EMBL" id="OMG72203.1"/>
    </source>
</evidence>
<evidence type="ECO:0000256" key="3">
    <source>
        <dbReference type="ARBA" id="ARBA00005349"/>
    </source>
</evidence>
<dbReference type="AlphaFoldDB" id="A0A1R1JA88"/>
<dbReference type="Gene3D" id="3.50.50.60">
    <property type="entry name" value="FAD/NAD(P)-binding domain"/>
    <property type="match status" value="2"/>
</dbReference>
<comment type="caution">
    <text evidence="9">The sequence shown here is derived from an EMBL/GenBank/DDBJ whole genome shotgun (WGS) entry which is preliminary data.</text>
</comment>
<dbReference type="NCBIfam" id="NF005786">
    <property type="entry name" value="PRK07608.1-1"/>
    <property type="match status" value="1"/>
</dbReference>
<evidence type="ECO:0000256" key="5">
    <source>
        <dbReference type="ARBA" id="ARBA00022827"/>
    </source>
</evidence>
<evidence type="ECO:0000256" key="4">
    <source>
        <dbReference type="ARBA" id="ARBA00022630"/>
    </source>
</evidence>
<keyword evidence="6" id="KW-0560">Oxidoreductase</keyword>
<comment type="pathway">
    <text evidence="2">Cofactor biosynthesis; ubiquinone biosynthesis.</text>
</comment>
<dbReference type="PRINTS" id="PR00420">
    <property type="entry name" value="RNGMNOXGNASE"/>
</dbReference>
<sequence>MPAMTAHHIFDVAVVGGGLVGKTAALALTQSGYKTALLAQPATPRPADLAFDTRIYALSSSSQALLERLRVWQALDHTRLAPVYDMRVYGDAHAELHFSAYQASVPQLAWIVESSLIETSLDAALRFQPNLTWFDARAQGFDVRDDAAVLTLSSGQVLEADLVVGADGAHSWVRSQMGAKVERRDYRQTGVVANFKASLPHRETAYQWFRDGEIVALLPLPDGHVSLVWSAHTAHADQLLALDSAQLAAEVERVSHGQVGTLECVTPAAGFPLALQTVDKLIAPRVALVGDAAHLIHPLAGQGMNLGLRDVAALTDAIAGKESFRNLGDTVLLRRYERSRREDIRALMIATDGLQRLFAAPGPFAKAVRNAGMAFVGAQPLVKRWLVSAALG</sequence>
<evidence type="ECO:0000256" key="1">
    <source>
        <dbReference type="ARBA" id="ARBA00001974"/>
    </source>
</evidence>
<dbReference type="GO" id="GO:0071949">
    <property type="term" value="F:FAD binding"/>
    <property type="evidence" value="ECO:0007669"/>
    <property type="project" value="InterPro"/>
</dbReference>
<keyword evidence="9" id="KW-0830">Ubiquinone</keyword>
<evidence type="ECO:0000256" key="6">
    <source>
        <dbReference type="ARBA" id="ARBA00023002"/>
    </source>
</evidence>
<dbReference type="UniPathway" id="UPA00232"/>
<evidence type="ECO:0000256" key="2">
    <source>
        <dbReference type="ARBA" id="ARBA00004749"/>
    </source>
</evidence>
<keyword evidence="4" id="KW-0285">Flavoprotein</keyword>
<organism evidence="9 10">
    <name type="scientific">Burkholderia ubonensis</name>
    <dbReference type="NCBI Taxonomy" id="101571"/>
    <lineage>
        <taxon>Bacteria</taxon>
        <taxon>Pseudomonadati</taxon>
        <taxon>Pseudomonadota</taxon>
        <taxon>Betaproteobacteria</taxon>
        <taxon>Burkholderiales</taxon>
        <taxon>Burkholderiaceae</taxon>
        <taxon>Burkholderia</taxon>
        <taxon>Burkholderia cepacia complex</taxon>
    </lineage>
</organism>
<dbReference type="InterPro" id="IPR018168">
    <property type="entry name" value="Ubi_Hdrlase_CS"/>
</dbReference>
<dbReference type="Pfam" id="PF01494">
    <property type="entry name" value="FAD_binding_3"/>
    <property type="match status" value="1"/>
</dbReference>
<dbReference type="GO" id="GO:0016705">
    <property type="term" value="F:oxidoreductase activity, acting on paired donors, with incorporation or reduction of molecular oxygen"/>
    <property type="evidence" value="ECO:0007669"/>
    <property type="project" value="InterPro"/>
</dbReference>
<comment type="cofactor">
    <cofactor evidence="1">
        <name>FAD</name>
        <dbReference type="ChEBI" id="CHEBI:57692"/>
    </cofactor>
</comment>
<accession>A0A1R1JA88</accession>
<protein>
    <submittedName>
        <fullName evidence="9">Ubiquinone biosynthesis protein</fullName>
    </submittedName>
</protein>
<proteinExistence type="inferred from homology"/>
<gene>
    <name evidence="9" type="ORF">BW685_16845</name>
</gene>
<comment type="similarity">
    <text evidence="3">Belongs to the UbiH/COQ6 family.</text>
</comment>
<dbReference type="GO" id="GO:0004497">
    <property type="term" value="F:monooxygenase activity"/>
    <property type="evidence" value="ECO:0007669"/>
    <property type="project" value="UniProtKB-KW"/>
</dbReference>
<keyword evidence="5" id="KW-0274">FAD</keyword>
<evidence type="ECO:0000313" key="10">
    <source>
        <dbReference type="Proteomes" id="UP000187194"/>
    </source>
</evidence>
<dbReference type="RefSeq" id="WP_076478231.1">
    <property type="nucleotide sequence ID" value="NZ_MTJZ01000019.1"/>
</dbReference>
<name>A0A1R1JA88_9BURK</name>
<dbReference type="PANTHER" id="PTHR43876:SF7">
    <property type="entry name" value="UBIQUINONE BIOSYNTHESIS MONOOXYGENASE COQ6, MITOCHONDRIAL"/>
    <property type="match status" value="1"/>
</dbReference>
<evidence type="ECO:0000259" key="8">
    <source>
        <dbReference type="Pfam" id="PF01494"/>
    </source>
</evidence>